<evidence type="ECO:0000313" key="2">
    <source>
        <dbReference type="Proteomes" id="UP000485058"/>
    </source>
</evidence>
<dbReference type="EMBL" id="BLLF01002492">
    <property type="protein sequence ID" value="GFH24284.1"/>
    <property type="molecule type" value="Genomic_DNA"/>
</dbReference>
<gene>
    <name evidence="1" type="ORF">HaLaN_22050</name>
</gene>
<dbReference type="GO" id="GO:0008682">
    <property type="term" value="F:3-demethoxyubiquinol 3-hydroxylase activity"/>
    <property type="evidence" value="ECO:0007669"/>
    <property type="project" value="TreeGrafter"/>
</dbReference>
<proteinExistence type="predicted"/>
<comment type="caution">
    <text evidence="1">The sequence shown here is derived from an EMBL/GenBank/DDBJ whole genome shotgun (WGS) entry which is preliminary data.</text>
</comment>
<dbReference type="PANTHER" id="PTHR11237:SF4">
    <property type="entry name" value="5-DEMETHOXYUBIQUINONE HYDROXYLASE, MITOCHONDRIAL"/>
    <property type="match status" value="1"/>
</dbReference>
<dbReference type="PANTHER" id="PTHR11237">
    <property type="entry name" value="COENZYME Q10 BIOSYNTHESIS PROTEIN 7"/>
    <property type="match status" value="1"/>
</dbReference>
<name>A0A699ZZM1_HAELA</name>
<sequence length="144" mass="15081">MQYYLAQEQGALQQVSQLLPLHRARPSILQGLLGAGGFAAGALAAAAPARIQLAVMGAVGEALTEHYNDKLRDVTEAGLQQTSEVREQLRQWRDVPRTPEGAPAAPDILTLQKLERIEQLGLGGAAALAVKLAAKAGLAAAAKL</sequence>
<dbReference type="GO" id="GO:0006744">
    <property type="term" value="P:ubiquinone biosynthetic process"/>
    <property type="evidence" value="ECO:0007669"/>
    <property type="project" value="InterPro"/>
</dbReference>
<accession>A0A699ZZM1</accession>
<evidence type="ECO:0000313" key="1">
    <source>
        <dbReference type="EMBL" id="GFH24284.1"/>
    </source>
</evidence>
<dbReference type="GO" id="GO:0005743">
    <property type="term" value="C:mitochondrial inner membrane"/>
    <property type="evidence" value="ECO:0007669"/>
    <property type="project" value="TreeGrafter"/>
</dbReference>
<organism evidence="1 2">
    <name type="scientific">Haematococcus lacustris</name>
    <name type="common">Green alga</name>
    <name type="synonym">Haematococcus pluvialis</name>
    <dbReference type="NCBI Taxonomy" id="44745"/>
    <lineage>
        <taxon>Eukaryota</taxon>
        <taxon>Viridiplantae</taxon>
        <taxon>Chlorophyta</taxon>
        <taxon>core chlorophytes</taxon>
        <taxon>Chlorophyceae</taxon>
        <taxon>CS clade</taxon>
        <taxon>Chlamydomonadales</taxon>
        <taxon>Haematococcaceae</taxon>
        <taxon>Haematococcus</taxon>
    </lineage>
</organism>
<dbReference type="Pfam" id="PF03232">
    <property type="entry name" value="COQ7"/>
    <property type="match status" value="1"/>
</dbReference>
<protein>
    <submittedName>
        <fullName evidence="1">Uncharacterized protein</fullName>
    </submittedName>
</protein>
<dbReference type="InterPro" id="IPR011566">
    <property type="entry name" value="Ubq_synth_Coq7"/>
</dbReference>
<dbReference type="Proteomes" id="UP000485058">
    <property type="component" value="Unassembled WGS sequence"/>
</dbReference>
<reference evidence="1 2" key="1">
    <citation type="submission" date="2020-02" db="EMBL/GenBank/DDBJ databases">
        <title>Draft genome sequence of Haematococcus lacustris strain NIES-144.</title>
        <authorList>
            <person name="Morimoto D."/>
            <person name="Nakagawa S."/>
            <person name="Yoshida T."/>
            <person name="Sawayama S."/>
        </authorList>
    </citation>
    <scope>NUCLEOTIDE SEQUENCE [LARGE SCALE GENOMIC DNA]</scope>
    <source>
        <strain evidence="1 2">NIES-144</strain>
    </source>
</reference>
<keyword evidence="2" id="KW-1185">Reference proteome</keyword>
<dbReference type="AlphaFoldDB" id="A0A699ZZM1"/>